<evidence type="ECO:0000256" key="2">
    <source>
        <dbReference type="ARBA" id="ARBA00022723"/>
    </source>
</evidence>
<comment type="cofactor">
    <cofactor evidence="1">
        <name>Mg(2+)</name>
        <dbReference type="ChEBI" id="CHEBI:18420"/>
    </cofactor>
</comment>
<dbReference type="Gene3D" id="1.10.600.10">
    <property type="entry name" value="Farnesyl Diphosphate Synthase"/>
    <property type="match status" value="1"/>
</dbReference>
<gene>
    <name evidence="8" type="primary">LOC123427639</name>
</gene>
<organism evidence="8 9">
    <name type="scientific">Hordeum vulgare subsp. vulgare</name>
    <name type="common">Domesticated barley</name>
    <dbReference type="NCBI Taxonomy" id="112509"/>
    <lineage>
        <taxon>Eukaryota</taxon>
        <taxon>Viridiplantae</taxon>
        <taxon>Streptophyta</taxon>
        <taxon>Embryophyta</taxon>
        <taxon>Tracheophyta</taxon>
        <taxon>Spermatophyta</taxon>
        <taxon>Magnoliopsida</taxon>
        <taxon>Liliopsida</taxon>
        <taxon>Poales</taxon>
        <taxon>Poaceae</taxon>
        <taxon>BOP clade</taxon>
        <taxon>Pooideae</taxon>
        <taxon>Triticodae</taxon>
        <taxon>Triticeae</taxon>
        <taxon>Hordeinae</taxon>
        <taxon>Hordeum</taxon>
    </lineage>
</organism>
<dbReference type="Pfam" id="PF01397">
    <property type="entry name" value="Terpene_synth"/>
    <property type="match status" value="1"/>
</dbReference>
<sequence length="631" mass="71477">MGTRGLINLPTSLSPPSGRCTSSVSGLPCGVLPVRWSRSPRPTAARGAKNRQLLEVGESAAGMQNQLLGLVNGMEKKKARETRTKQQLQAPSSDNAAGVATAAPLPGSPEIQCFPTTAKTIHRQLSTVDVLEKIGISRHFAAQIKSILEFTYSRWLQRDEEIMLDTETCAMAFRILRMNGYDVSSDGLSHLTEASVDLNDTRSLLELYKVSQLSTSKDELILDIIGFWSGRLLKEQLSSSKAQRTPLLREVRHALHSPFYTTLDRLEHKMNIEEFDFLGHQMLYLPWQRNQDLLALGVMDFNTSQLVYQQELQHLESWVKERRLNQLPFARQKLAYFYLSAAGTMFPGELSDARILWAKNGALTTVVDDFFDAGGSKEELENLTTLVEMWDRHDEIQYYSKHVEIVFSAIYSSVNQLGAKASAVQGRNVTKHFVDIWQDLLRNMMTEVEWRETRYIPRPEEYMENAVVTFALGPVVLPALYFIGPKITEYTVGDTEYKELFRLMSTCGRLLNDVQTYEREYMDGKINSVSLLVHHSGGSMTIPEAREELQEPIENCRRDLLRLVLKQDSAVPRQCKELFWKMCKTCYFFYYKGDAFSSAEKAGAVDAVIHEPLQLPMDLLLPGLDLSSLCV</sequence>
<dbReference type="Gramene" id="HORVU.MOREX.r2.2HG0158600.1">
    <property type="protein sequence ID" value="HORVU.MOREX.r2.2HG0158600.1"/>
    <property type="gene ID" value="HORVU.MOREX.r2.2HG0158600"/>
</dbReference>
<reference evidence="8" key="3">
    <citation type="submission" date="2022-01" db="UniProtKB">
        <authorList>
            <consortium name="EnsemblPlants"/>
        </authorList>
    </citation>
    <scope>IDENTIFICATION</scope>
    <source>
        <strain evidence="8">subsp. vulgare</strain>
    </source>
</reference>
<evidence type="ECO:0000256" key="4">
    <source>
        <dbReference type="ARBA" id="ARBA00023239"/>
    </source>
</evidence>
<evidence type="ECO:0000256" key="5">
    <source>
        <dbReference type="SAM" id="MobiDB-lite"/>
    </source>
</evidence>
<feature type="compositionally biased region" description="Polar residues" evidence="5">
    <location>
        <begin position="85"/>
        <end position="95"/>
    </location>
</feature>
<dbReference type="InterPro" id="IPR008949">
    <property type="entry name" value="Isoprenoid_synthase_dom_sf"/>
</dbReference>
<evidence type="ECO:0000259" key="6">
    <source>
        <dbReference type="Pfam" id="PF01397"/>
    </source>
</evidence>
<name>A0A287J5E6_HORVV</name>
<dbReference type="InterPro" id="IPR044814">
    <property type="entry name" value="Terpene_cyclase_plant_C1"/>
</dbReference>
<feature type="compositionally biased region" description="Polar residues" evidence="5">
    <location>
        <begin position="9"/>
        <end position="22"/>
    </location>
</feature>
<accession>A0A287J5E6</accession>
<dbReference type="InParanoid" id="A0A287J5E6"/>
<feature type="region of interest" description="Disordered" evidence="5">
    <location>
        <begin position="1"/>
        <end position="22"/>
    </location>
</feature>
<evidence type="ECO:0000313" key="8">
    <source>
        <dbReference type="EnsemblPlants" id="HORVU.MOREX.r3.2HG0191410.1"/>
    </source>
</evidence>
<dbReference type="Proteomes" id="UP000011116">
    <property type="component" value="Chromosome 2H"/>
</dbReference>
<dbReference type="PANTHER" id="PTHR31739">
    <property type="entry name" value="ENT-COPALYL DIPHOSPHATE SYNTHASE, CHLOROPLASTIC"/>
    <property type="match status" value="1"/>
</dbReference>
<protein>
    <submittedName>
        <fullName evidence="8">Uncharacterized protein</fullName>
    </submittedName>
</protein>
<reference evidence="8" key="2">
    <citation type="submission" date="2020-10" db="EMBL/GenBank/DDBJ databases">
        <authorList>
            <person name="Scholz U."/>
            <person name="Mascher M."/>
            <person name="Fiebig A."/>
        </authorList>
    </citation>
    <scope>NUCLEOTIDE SEQUENCE [LARGE SCALE GENOMIC DNA]</scope>
    <source>
        <strain evidence="8">cv. Morex</strain>
    </source>
</reference>
<dbReference type="Gramene" id="HORVU.MOREX.r3.2HG0191410.1">
    <property type="protein sequence ID" value="HORVU.MOREX.r3.2HG0191410.1"/>
    <property type="gene ID" value="HORVU.MOREX.r3.2HG0191410"/>
</dbReference>
<evidence type="ECO:0000256" key="3">
    <source>
        <dbReference type="ARBA" id="ARBA00022842"/>
    </source>
</evidence>
<dbReference type="RefSeq" id="XP_044967661.1">
    <property type="nucleotide sequence ID" value="XM_045111726.1"/>
</dbReference>
<dbReference type="SUPFAM" id="SSF48239">
    <property type="entry name" value="Terpenoid cyclases/Protein prenyltransferases"/>
    <property type="match status" value="1"/>
</dbReference>
<keyword evidence="3" id="KW-0460">Magnesium</keyword>
<dbReference type="SMR" id="A0A287J5E6"/>
<dbReference type="FunFam" id="1.10.600.10:FF:000005">
    <property type="entry name" value="Ent-kaur-16-ene synthase, chloroplastic"/>
    <property type="match status" value="1"/>
</dbReference>
<dbReference type="GO" id="GO:0000287">
    <property type="term" value="F:magnesium ion binding"/>
    <property type="evidence" value="ECO:0000318"/>
    <property type="project" value="GO_Central"/>
</dbReference>
<evidence type="ECO:0000313" key="9">
    <source>
        <dbReference type="Proteomes" id="UP000011116"/>
    </source>
</evidence>
<keyword evidence="2" id="KW-0479">Metal-binding</keyword>
<feature type="domain" description="Terpene synthase metal-binding" evidence="7">
    <location>
        <begin position="321"/>
        <end position="559"/>
    </location>
</feature>
<dbReference type="GeneID" id="123427639"/>
<dbReference type="InterPro" id="IPR050148">
    <property type="entry name" value="Terpene_synthase-like"/>
</dbReference>
<dbReference type="SUPFAM" id="SSF48576">
    <property type="entry name" value="Terpenoid synthases"/>
    <property type="match status" value="1"/>
</dbReference>
<dbReference type="PaxDb" id="4513-MLOC_38010.1"/>
<dbReference type="CDD" id="cd00684">
    <property type="entry name" value="Terpene_cyclase_plant_C1"/>
    <property type="match status" value="1"/>
</dbReference>
<keyword evidence="4" id="KW-0456">Lyase</keyword>
<dbReference type="Gene3D" id="1.50.10.130">
    <property type="entry name" value="Terpene synthase, N-terminal domain"/>
    <property type="match status" value="1"/>
</dbReference>
<evidence type="ECO:0000256" key="1">
    <source>
        <dbReference type="ARBA" id="ARBA00001946"/>
    </source>
</evidence>
<dbReference type="Pfam" id="PF03936">
    <property type="entry name" value="Terpene_synth_C"/>
    <property type="match status" value="1"/>
</dbReference>
<dbReference type="STRING" id="112509.A0A287J5E6"/>
<dbReference type="InterPro" id="IPR005630">
    <property type="entry name" value="Terpene_synthase_metal-bd"/>
</dbReference>
<reference evidence="9" key="1">
    <citation type="journal article" date="2012" name="Nature">
        <title>A physical, genetic and functional sequence assembly of the barley genome.</title>
        <authorList>
            <consortium name="The International Barley Genome Sequencing Consortium"/>
            <person name="Mayer K.F."/>
            <person name="Waugh R."/>
            <person name="Brown J.W."/>
            <person name="Schulman A."/>
            <person name="Langridge P."/>
            <person name="Platzer M."/>
            <person name="Fincher G.B."/>
            <person name="Muehlbauer G.J."/>
            <person name="Sato K."/>
            <person name="Close T.J."/>
            <person name="Wise R.P."/>
            <person name="Stein N."/>
        </authorList>
    </citation>
    <scope>NUCLEOTIDE SEQUENCE [LARGE SCALE GENOMIC DNA]</scope>
    <source>
        <strain evidence="9">cv. Morex</strain>
    </source>
</reference>
<feature type="region of interest" description="Disordered" evidence="5">
    <location>
        <begin position="75"/>
        <end position="101"/>
    </location>
</feature>
<dbReference type="PANTHER" id="PTHR31739:SF49">
    <property type="entry name" value="GENOME ASSEMBLY, CHROMOSOME: II"/>
    <property type="match status" value="1"/>
</dbReference>
<keyword evidence="9" id="KW-1185">Reference proteome</keyword>
<dbReference type="InterPro" id="IPR008930">
    <property type="entry name" value="Terpenoid_cyclase/PrenylTrfase"/>
</dbReference>
<dbReference type="InterPro" id="IPR036965">
    <property type="entry name" value="Terpene_synth_N_sf"/>
</dbReference>
<dbReference type="ExpressionAtlas" id="A0A287J5E6">
    <property type="expression patterns" value="baseline and differential"/>
</dbReference>
<dbReference type="EnsemblPlants" id="HORVU.MOREX.r3.2HG0191410.1">
    <property type="protein sequence ID" value="HORVU.MOREX.r3.2HG0191410.1"/>
    <property type="gene ID" value="HORVU.MOREX.r3.2HG0191410"/>
</dbReference>
<evidence type="ECO:0000259" key="7">
    <source>
        <dbReference type="Pfam" id="PF03936"/>
    </source>
</evidence>
<dbReference type="GO" id="GO:0016102">
    <property type="term" value="P:diterpenoid biosynthetic process"/>
    <property type="evidence" value="ECO:0000318"/>
    <property type="project" value="GO_Central"/>
</dbReference>
<dbReference type="GO" id="GO:0010333">
    <property type="term" value="F:terpene synthase activity"/>
    <property type="evidence" value="ECO:0000318"/>
    <property type="project" value="GO_Central"/>
</dbReference>
<dbReference type="AlphaFoldDB" id="A0A287J5E6"/>
<dbReference type="InterPro" id="IPR001906">
    <property type="entry name" value="Terpene_synth_N"/>
</dbReference>
<proteinExistence type="predicted"/>
<feature type="compositionally biased region" description="Basic and acidic residues" evidence="5">
    <location>
        <begin position="75"/>
        <end position="84"/>
    </location>
</feature>
<feature type="domain" description="Terpene synthase N-terminal" evidence="6">
    <location>
        <begin position="117"/>
        <end position="255"/>
    </location>
</feature>